<evidence type="ECO:0000256" key="4">
    <source>
        <dbReference type="ARBA" id="ARBA00023136"/>
    </source>
</evidence>
<dbReference type="GO" id="GO:0140359">
    <property type="term" value="F:ABC-type transporter activity"/>
    <property type="evidence" value="ECO:0007669"/>
    <property type="project" value="InterPro"/>
</dbReference>
<dbReference type="PANTHER" id="PTHR43471:SF3">
    <property type="entry name" value="ABC TRANSPORTER PERMEASE PROTEIN NATB"/>
    <property type="match status" value="1"/>
</dbReference>
<keyword evidence="4 5" id="KW-0472">Membrane</keyword>
<keyword evidence="2 5" id="KW-0812">Transmembrane</keyword>
<comment type="subcellular location">
    <subcellularLocation>
        <location evidence="1">Membrane</location>
        <topology evidence="1">Multi-pass membrane protein</topology>
    </subcellularLocation>
</comment>
<evidence type="ECO:0000313" key="7">
    <source>
        <dbReference type="EMBL" id="MBA8887537.1"/>
    </source>
</evidence>
<feature type="transmembrane region" description="Helical" evidence="5">
    <location>
        <begin position="233"/>
        <end position="253"/>
    </location>
</feature>
<evidence type="ECO:0000313" key="8">
    <source>
        <dbReference type="Proteomes" id="UP000550401"/>
    </source>
</evidence>
<evidence type="ECO:0000256" key="1">
    <source>
        <dbReference type="ARBA" id="ARBA00004141"/>
    </source>
</evidence>
<organism evidence="7 8">
    <name type="scientific">Dokdonella fugitiva</name>
    <dbReference type="NCBI Taxonomy" id="328517"/>
    <lineage>
        <taxon>Bacteria</taxon>
        <taxon>Pseudomonadati</taxon>
        <taxon>Pseudomonadota</taxon>
        <taxon>Gammaproteobacteria</taxon>
        <taxon>Lysobacterales</taxon>
        <taxon>Rhodanobacteraceae</taxon>
        <taxon>Dokdonella</taxon>
    </lineage>
</organism>
<dbReference type="PANTHER" id="PTHR43471">
    <property type="entry name" value="ABC TRANSPORTER PERMEASE"/>
    <property type="match status" value="1"/>
</dbReference>
<feature type="transmembrane region" description="Helical" evidence="5">
    <location>
        <begin position="185"/>
        <end position="203"/>
    </location>
</feature>
<keyword evidence="3 5" id="KW-1133">Transmembrane helix</keyword>
<dbReference type="EMBL" id="JACGXL010000002">
    <property type="protein sequence ID" value="MBA8887537.1"/>
    <property type="molecule type" value="Genomic_DNA"/>
</dbReference>
<dbReference type="GO" id="GO:0005886">
    <property type="term" value="C:plasma membrane"/>
    <property type="evidence" value="ECO:0007669"/>
    <property type="project" value="UniProtKB-SubCell"/>
</dbReference>
<dbReference type="RefSeq" id="WP_182530597.1">
    <property type="nucleotide sequence ID" value="NZ_JACGXL010000002.1"/>
</dbReference>
<dbReference type="Pfam" id="PF12698">
    <property type="entry name" value="ABC2_membrane_3"/>
    <property type="match status" value="1"/>
</dbReference>
<protein>
    <submittedName>
        <fullName evidence="7">Sodium transport system permease protein</fullName>
    </submittedName>
</protein>
<dbReference type="InterPro" id="IPR013525">
    <property type="entry name" value="ABC2_TM"/>
</dbReference>
<evidence type="ECO:0000256" key="2">
    <source>
        <dbReference type="ARBA" id="ARBA00022692"/>
    </source>
</evidence>
<reference evidence="7 8" key="1">
    <citation type="submission" date="2020-07" db="EMBL/GenBank/DDBJ databases">
        <title>Genomic Encyclopedia of Type Strains, Phase IV (KMG-V): Genome sequencing to study the core and pangenomes of soil and plant-associated prokaryotes.</title>
        <authorList>
            <person name="Whitman W."/>
        </authorList>
    </citation>
    <scope>NUCLEOTIDE SEQUENCE [LARGE SCALE GENOMIC DNA]</scope>
    <source>
        <strain evidence="7 8">RH2WT43</strain>
    </source>
</reference>
<feature type="domain" description="ABC-2 type transporter transmembrane" evidence="6">
    <location>
        <begin position="21"/>
        <end position="374"/>
    </location>
</feature>
<dbReference type="AlphaFoldDB" id="A0A839ESV8"/>
<comment type="caution">
    <text evidence="7">The sequence shown here is derived from an EMBL/GenBank/DDBJ whole genome shotgun (WGS) entry which is preliminary data.</text>
</comment>
<evidence type="ECO:0000259" key="6">
    <source>
        <dbReference type="Pfam" id="PF12698"/>
    </source>
</evidence>
<feature type="transmembrane region" description="Helical" evidence="5">
    <location>
        <begin position="21"/>
        <end position="45"/>
    </location>
</feature>
<feature type="transmembrane region" description="Helical" evidence="5">
    <location>
        <begin position="308"/>
        <end position="326"/>
    </location>
</feature>
<accession>A0A839ESV8</accession>
<sequence>MRAALTVFWKEVRENLRDRRTVINTLLTGPLLAPLMFVLIINAAITRELDKADKPLPVPVAGAANAPNLVAALRRAGVEIKDAPADPERAVREQDVDLVLRIPAGYAEAWAKGDPAQVELVYDQSQRDAQGSVARLHGLLDAYAQQTGALRLVARGVSPNVTRPLVVAERDQSTAQARSGTLFGMLPYFFILGVFIGGMALAIDTTAGERERQSLEPLLVNPVGRGGILAGKLGATAAFAFTSLVLSIVAFSIAGRFLPTAKLGMSLELGASFALATLFVMLPLVVMLASLQTLAAAFAKSFREAQTYLSLLMFVPVIPTLLLSLFPLKTQSWMYAVPLMGQQVSIMRLLRGDPIAPYQLGLCFGATALAALLACLVTAWVYRSERLAISA</sequence>
<keyword evidence="8" id="KW-1185">Reference proteome</keyword>
<evidence type="ECO:0000256" key="3">
    <source>
        <dbReference type="ARBA" id="ARBA00022989"/>
    </source>
</evidence>
<evidence type="ECO:0000256" key="5">
    <source>
        <dbReference type="SAM" id="Phobius"/>
    </source>
</evidence>
<dbReference type="Proteomes" id="UP000550401">
    <property type="component" value="Unassembled WGS sequence"/>
</dbReference>
<feature type="transmembrane region" description="Helical" evidence="5">
    <location>
        <begin position="273"/>
        <end position="296"/>
    </location>
</feature>
<proteinExistence type="predicted"/>
<gene>
    <name evidence="7" type="ORF">FHW12_001751</name>
</gene>
<name>A0A839ESV8_9GAMM</name>
<feature type="transmembrane region" description="Helical" evidence="5">
    <location>
        <begin position="362"/>
        <end position="382"/>
    </location>
</feature>